<dbReference type="SUPFAM" id="SSF55785">
    <property type="entry name" value="PYP-like sensor domain (PAS domain)"/>
    <property type="match status" value="1"/>
</dbReference>
<name>A0A9N8D492_9STRA</name>
<dbReference type="Pfam" id="PF00010">
    <property type="entry name" value="HLH"/>
    <property type="match status" value="1"/>
</dbReference>
<dbReference type="InterPro" id="IPR036638">
    <property type="entry name" value="HLH_DNA-bd_sf"/>
</dbReference>
<dbReference type="InterPro" id="IPR000014">
    <property type="entry name" value="PAS"/>
</dbReference>
<feature type="compositionally biased region" description="Basic and acidic residues" evidence="1">
    <location>
        <begin position="203"/>
        <end position="219"/>
    </location>
</feature>
<evidence type="ECO:0000313" key="4">
    <source>
        <dbReference type="EMBL" id="CAB9496142.1"/>
    </source>
</evidence>
<reference evidence="4" key="1">
    <citation type="submission" date="2020-06" db="EMBL/GenBank/DDBJ databases">
        <authorList>
            <consortium name="Plant Systems Biology data submission"/>
        </authorList>
    </citation>
    <scope>NUCLEOTIDE SEQUENCE</scope>
    <source>
        <strain evidence="4">D6</strain>
    </source>
</reference>
<dbReference type="GO" id="GO:0046983">
    <property type="term" value="F:protein dimerization activity"/>
    <property type="evidence" value="ECO:0007669"/>
    <property type="project" value="InterPro"/>
</dbReference>
<dbReference type="SUPFAM" id="SSF47459">
    <property type="entry name" value="HLH, helix-loop-helix DNA-binding domain"/>
    <property type="match status" value="1"/>
</dbReference>
<gene>
    <name evidence="4" type="ORF">SEMRO_2_G001180.1</name>
</gene>
<feature type="domain" description="PAS" evidence="2">
    <location>
        <begin position="351"/>
        <end position="421"/>
    </location>
</feature>
<dbReference type="Gene3D" id="3.30.450.20">
    <property type="entry name" value="PAS domain"/>
    <property type="match status" value="1"/>
</dbReference>
<evidence type="ECO:0008006" key="6">
    <source>
        <dbReference type="Google" id="ProtNLM"/>
    </source>
</evidence>
<organism evidence="4 5">
    <name type="scientific">Seminavis robusta</name>
    <dbReference type="NCBI Taxonomy" id="568900"/>
    <lineage>
        <taxon>Eukaryota</taxon>
        <taxon>Sar</taxon>
        <taxon>Stramenopiles</taxon>
        <taxon>Ochrophyta</taxon>
        <taxon>Bacillariophyta</taxon>
        <taxon>Bacillariophyceae</taxon>
        <taxon>Bacillariophycidae</taxon>
        <taxon>Naviculales</taxon>
        <taxon>Naviculaceae</taxon>
        <taxon>Seminavis</taxon>
    </lineage>
</organism>
<dbReference type="InterPro" id="IPR011598">
    <property type="entry name" value="bHLH_dom"/>
</dbReference>
<dbReference type="OrthoDB" id="193583at2759"/>
<proteinExistence type="predicted"/>
<dbReference type="SMART" id="SM00353">
    <property type="entry name" value="HLH"/>
    <property type="match status" value="1"/>
</dbReference>
<evidence type="ECO:0000256" key="1">
    <source>
        <dbReference type="SAM" id="MobiDB-lite"/>
    </source>
</evidence>
<evidence type="ECO:0000259" key="2">
    <source>
        <dbReference type="PROSITE" id="PS50112"/>
    </source>
</evidence>
<dbReference type="NCBIfam" id="TIGR00229">
    <property type="entry name" value="sensory_box"/>
    <property type="match status" value="1"/>
</dbReference>
<dbReference type="Gene3D" id="4.10.280.10">
    <property type="entry name" value="Helix-loop-helix DNA-binding domain"/>
    <property type="match status" value="1"/>
</dbReference>
<feature type="region of interest" description="Disordered" evidence="1">
    <location>
        <begin position="174"/>
        <end position="224"/>
    </location>
</feature>
<evidence type="ECO:0000259" key="3">
    <source>
        <dbReference type="PROSITE" id="PS50888"/>
    </source>
</evidence>
<sequence length="541" mass="57645">MEEHTGPTGATAEASSGVAIAGGGMELPGLSEIWFSRLSNAPEEAGVTVTVSATLAQTQTNLVTASSNGSNSNSNSNKRNLEPDESLNPNPFMHVPPQDLRQTGTATLQAIGTCAGRQAGAEAKTEATSMDIMASGILDTALATQQAGNCIFPSSSGSGASIGEVTNASMHTVTSTTNDTGTISSTCTGTGTGRASKRARRRPLTENKRLERNTREQERSNQVSKQFNELRDLLSKSGIIIPKGTKMAVLGISIEYIRALQEQQKQAEWKNQELASQIRQLAQGVHGEQSLRAIQHAGNSNAIWDLPSFSHGQETNPARTANGTANGTGAGAASYNSNESASVDNSSANNSQVQYIDLFQHAPVPMAISSLGGSLLDCNRSFANLTGLDKDQIKSLTIFNLMAQEDLKTSFERISRMLEQRTTKTHDLLNDDVFPLLVKGSFANSPGLGLQITSIRSGDGEPQNLCITLMQLNRHPNQMQQQPQETSLALASPPLEANKEEIPAISTAGLVSLNDIMKQAMLPKHEDDVYRSSPTPFQVIG</sequence>
<dbReference type="SMART" id="SM00091">
    <property type="entry name" value="PAS"/>
    <property type="match status" value="1"/>
</dbReference>
<comment type="caution">
    <text evidence="4">The sequence shown here is derived from an EMBL/GenBank/DDBJ whole genome shotgun (WGS) entry which is preliminary data.</text>
</comment>
<dbReference type="PROSITE" id="PS50112">
    <property type="entry name" value="PAS"/>
    <property type="match status" value="1"/>
</dbReference>
<feature type="region of interest" description="Disordered" evidence="1">
    <location>
        <begin position="318"/>
        <end position="346"/>
    </location>
</feature>
<protein>
    <recommendedName>
        <fullName evidence="6">BHLH domain-containing protein</fullName>
    </recommendedName>
</protein>
<dbReference type="PROSITE" id="PS50888">
    <property type="entry name" value="BHLH"/>
    <property type="match status" value="1"/>
</dbReference>
<dbReference type="AlphaFoldDB" id="A0A9N8D492"/>
<dbReference type="InterPro" id="IPR035965">
    <property type="entry name" value="PAS-like_dom_sf"/>
</dbReference>
<keyword evidence="5" id="KW-1185">Reference proteome</keyword>
<feature type="compositionally biased region" description="Low complexity" evidence="1">
    <location>
        <begin position="66"/>
        <end position="77"/>
    </location>
</feature>
<dbReference type="CDD" id="cd00130">
    <property type="entry name" value="PAS"/>
    <property type="match status" value="1"/>
</dbReference>
<accession>A0A9N8D492</accession>
<feature type="region of interest" description="Disordered" evidence="1">
    <location>
        <begin position="62"/>
        <end position="96"/>
    </location>
</feature>
<feature type="compositionally biased region" description="Low complexity" evidence="1">
    <location>
        <begin position="180"/>
        <end position="189"/>
    </location>
</feature>
<evidence type="ECO:0000313" key="5">
    <source>
        <dbReference type="Proteomes" id="UP001153069"/>
    </source>
</evidence>
<dbReference type="Proteomes" id="UP001153069">
    <property type="component" value="Unassembled WGS sequence"/>
</dbReference>
<dbReference type="EMBL" id="CAICTM010000002">
    <property type="protein sequence ID" value="CAB9496142.1"/>
    <property type="molecule type" value="Genomic_DNA"/>
</dbReference>
<dbReference type="Pfam" id="PF13188">
    <property type="entry name" value="PAS_8"/>
    <property type="match status" value="1"/>
</dbReference>
<feature type="domain" description="BHLH" evidence="3">
    <location>
        <begin position="207"/>
        <end position="260"/>
    </location>
</feature>